<dbReference type="GO" id="GO:0008658">
    <property type="term" value="F:penicillin binding"/>
    <property type="evidence" value="ECO:0007669"/>
    <property type="project" value="InterPro"/>
</dbReference>
<feature type="region of interest" description="Disordered" evidence="1">
    <location>
        <begin position="1"/>
        <end position="34"/>
    </location>
</feature>
<dbReference type="InterPro" id="IPR001460">
    <property type="entry name" value="PCN-bd_Tpept"/>
</dbReference>
<comment type="caution">
    <text evidence="5">The sequence shown here is derived from an EMBL/GenBank/DDBJ whole genome shotgun (WGS) entry which is preliminary data.</text>
</comment>
<dbReference type="PANTHER" id="PTHR30627">
    <property type="entry name" value="PEPTIDOGLYCAN D,D-TRANSPEPTIDASE"/>
    <property type="match status" value="1"/>
</dbReference>
<evidence type="ECO:0000256" key="1">
    <source>
        <dbReference type="SAM" id="MobiDB-lite"/>
    </source>
</evidence>
<dbReference type="GO" id="GO:0071972">
    <property type="term" value="F:peptidoglycan L,D-transpeptidase activity"/>
    <property type="evidence" value="ECO:0007669"/>
    <property type="project" value="TreeGrafter"/>
</dbReference>
<proteinExistence type="predicted"/>
<feature type="transmembrane region" description="Helical" evidence="2">
    <location>
        <begin position="56"/>
        <end position="76"/>
    </location>
</feature>
<dbReference type="InterPro" id="IPR050515">
    <property type="entry name" value="Beta-lactam/transpept"/>
</dbReference>
<dbReference type="GO" id="GO:0071555">
    <property type="term" value="P:cell wall organization"/>
    <property type="evidence" value="ECO:0007669"/>
    <property type="project" value="TreeGrafter"/>
</dbReference>
<keyword evidence="2" id="KW-0472">Membrane</keyword>
<name>A0A6N7YH26_9FIRM</name>
<gene>
    <name evidence="5" type="ORF">FYJ25_11900</name>
</gene>
<dbReference type="Pfam" id="PF00905">
    <property type="entry name" value="Transpeptidase"/>
    <property type="match status" value="1"/>
</dbReference>
<dbReference type="Proteomes" id="UP000433359">
    <property type="component" value="Unassembled WGS sequence"/>
</dbReference>
<feature type="compositionally biased region" description="Basic residues" evidence="1">
    <location>
        <begin position="1"/>
        <end position="14"/>
    </location>
</feature>
<dbReference type="SUPFAM" id="SSF56601">
    <property type="entry name" value="beta-lactamase/transpeptidase-like"/>
    <property type="match status" value="1"/>
</dbReference>
<dbReference type="InterPro" id="IPR036138">
    <property type="entry name" value="PBP_dimer_sf"/>
</dbReference>
<dbReference type="AlphaFoldDB" id="A0A6N7YH26"/>
<dbReference type="GO" id="GO:0005886">
    <property type="term" value="C:plasma membrane"/>
    <property type="evidence" value="ECO:0007669"/>
    <property type="project" value="TreeGrafter"/>
</dbReference>
<dbReference type="Pfam" id="PF21922">
    <property type="entry name" value="PBP_dimer_2"/>
    <property type="match status" value="1"/>
</dbReference>
<dbReference type="InterPro" id="IPR054120">
    <property type="entry name" value="PBPA_dimer"/>
</dbReference>
<reference evidence="5 6" key="1">
    <citation type="submission" date="2019-08" db="EMBL/GenBank/DDBJ databases">
        <title>In-depth cultivation of the pig gut microbiome towards novel bacterial diversity and tailored functional studies.</title>
        <authorList>
            <person name="Wylensek D."/>
            <person name="Hitch T.C.A."/>
            <person name="Clavel T."/>
        </authorList>
    </citation>
    <scope>NUCLEOTIDE SEQUENCE [LARGE SCALE GENOMIC DNA]</scope>
    <source>
        <strain evidence="5 6">BSM-383-APC-4H</strain>
    </source>
</reference>
<evidence type="ECO:0000259" key="4">
    <source>
        <dbReference type="Pfam" id="PF21922"/>
    </source>
</evidence>
<evidence type="ECO:0000313" key="5">
    <source>
        <dbReference type="EMBL" id="MSU83015.1"/>
    </source>
</evidence>
<sequence>MMKMKKSNQTRKTRVTSQNRVAAGKSRKHNQKREGFSGIKEIFTPRRGKKLKTNRYMLQTSVIVVALFLGLAGYVVRFTLKDSVKVSESSYNKRNSSLSEQTKRGKIISANDKILAFSENNEAGDEIRHYPYENMFAHIIGYTSYGKAGLEAVCNKELLTSHEKLMKQLSNGVASQKNIGDNVITTLDTRLQKAAYEALDDYRGAVVAIEPKTGKVRALVSKPDFDPNKLDDMWNKITSDSSQSCLLNRATQGLYPPGSTYKILTALEYMEERPTTYKKFSYDCEGETIINSVRISCYENEEHGEVDLDRAFAKSCNTAFVTLGSKLDIKQFAALNKKCLFNQNIPFDLSVKKSRFELNEHSDKGEIPQTVIGQGNTLMTPFHNALLMCAVANDGVLMKPYVIDHIEGADNTTVKENIPEIYADLMSKKDAKKLQKMLREVVTDGTGYSLDTDLYTAAGKTGTAENEGKYAHAWFVGYSNVEDPDLVVCVLVENTGAGSKYAVPIAKKIFNSYYNNNMKEYYGEKKNTAQSDE</sequence>
<dbReference type="Gene3D" id="3.40.710.10">
    <property type="entry name" value="DD-peptidase/beta-lactamase superfamily"/>
    <property type="match status" value="1"/>
</dbReference>
<organism evidence="5 6">
    <name type="scientific">Anaerobutyricum soehngenii</name>
    <dbReference type="NCBI Taxonomy" id="105843"/>
    <lineage>
        <taxon>Bacteria</taxon>
        <taxon>Bacillati</taxon>
        <taxon>Bacillota</taxon>
        <taxon>Clostridia</taxon>
        <taxon>Lachnospirales</taxon>
        <taxon>Lachnospiraceae</taxon>
        <taxon>Anaerobutyricum</taxon>
    </lineage>
</organism>
<dbReference type="InterPro" id="IPR012338">
    <property type="entry name" value="Beta-lactam/transpept-like"/>
</dbReference>
<accession>A0A6N7YH26</accession>
<dbReference type="EMBL" id="VULP01000029">
    <property type="protein sequence ID" value="MSU83015.1"/>
    <property type="molecule type" value="Genomic_DNA"/>
</dbReference>
<evidence type="ECO:0000256" key="2">
    <source>
        <dbReference type="SAM" id="Phobius"/>
    </source>
</evidence>
<keyword evidence="2" id="KW-0812">Transmembrane</keyword>
<keyword evidence="2" id="KW-1133">Transmembrane helix</keyword>
<dbReference type="Gene3D" id="3.90.1310.10">
    <property type="entry name" value="Penicillin-binding protein 2a (Domain 2)"/>
    <property type="match status" value="1"/>
</dbReference>
<feature type="domain" description="Penicillin binding protein A dimerisation" evidence="4">
    <location>
        <begin position="104"/>
        <end position="183"/>
    </location>
</feature>
<evidence type="ECO:0000259" key="3">
    <source>
        <dbReference type="Pfam" id="PF00905"/>
    </source>
</evidence>
<protein>
    <submittedName>
        <fullName evidence="5">Penicillin-binding protein 2</fullName>
    </submittedName>
</protein>
<dbReference type="SUPFAM" id="SSF56519">
    <property type="entry name" value="Penicillin binding protein dimerisation domain"/>
    <property type="match status" value="1"/>
</dbReference>
<dbReference type="PANTHER" id="PTHR30627:SF24">
    <property type="entry name" value="PENICILLIN-BINDING PROTEIN 4B"/>
    <property type="match status" value="1"/>
</dbReference>
<feature type="domain" description="Penicillin-binding protein transpeptidase" evidence="3">
    <location>
        <begin position="204"/>
        <end position="510"/>
    </location>
</feature>
<evidence type="ECO:0000313" key="6">
    <source>
        <dbReference type="Proteomes" id="UP000433359"/>
    </source>
</evidence>